<dbReference type="GO" id="GO:0003887">
    <property type="term" value="F:DNA-directed DNA polymerase activity"/>
    <property type="evidence" value="ECO:0007669"/>
    <property type="project" value="UniProtKB-KW"/>
</dbReference>
<dbReference type="Gene3D" id="3.40.50.300">
    <property type="entry name" value="P-loop containing nucleotide triphosphate hydrolases"/>
    <property type="match status" value="2"/>
</dbReference>
<dbReference type="GO" id="GO:0005634">
    <property type="term" value="C:nucleus"/>
    <property type="evidence" value="ECO:0007669"/>
    <property type="project" value="UniProtKB-SubCell"/>
</dbReference>
<dbReference type="InterPro" id="IPR012337">
    <property type="entry name" value="RNaseH-like_sf"/>
</dbReference>
<keyword evidence="13" id="KW-0539">Nucleus</keyword>
<dbReference type="PROSITE" id="PS51192">
    <property type="entry name" value="HELICASE_ATP_BIND_1"/>
    <property type="match status" value="1"/>
</dbReference>
<dbReference type="FunFam" id="1.20.1060.10:FF:000003">
    <property type="entry name" value="Helicase and polymerase-containing protein TEBICHI"/>
    <property type="match status" value="1"/>
</dbReference>
<feature type="region of interest" description="Disordered" evidence="16">
    <location>
        <begin position="2149"/>
        <end position="2179"/>
    </location>
</feature>
<evidence type="ECO:0000256" key="13">
    <source>
        <dbReference type="ARBA" id="ARBA00023242"/>
    </source>
</evidence>
<evidence type="ECO:0000256" key="8">
    <source>
        <dbReference type="ARBA" id="ARBA00022763"/>
    </source>
</evidence>
<dbReference type="GO" id="GO:0003677">
    <property type="term" value="F:DNA binding"/>
    <property type="evidence" value="ECO:0007669"/>
    <property type="project" value="InterPro"/>
</dbReference>
<dbReference type="SUPFAM" id="SSF56672">
    <property type="entry name" value="DNA/RNA polymerases"/>
    <property type="match status" value="1"/>
</dbReference>
<dbReference type="InterPro" id="IPR036397">
    <property type="entry name" value="RNaseH_sf"/>
</dbReference>
<dbReference type="Gene3D" id="1.10.150.20">
    <property type="entry name" value="5' to 3' exonuclease, C-terminal subdomain"/>
    <property type="match status" value="1"/>
</dbReference>
<feature type="compositionally biased region" description="Low complexity" evidence="16">
    <location>
        <begin position="1811"/>
        <end position="1824"/>
    </location>
</feature>
<dbReference type="SUPFAM" id="SSF158702">
    <property type="entry name" value="Sec63 N-terminal domain-like"/>
    <property type="match status" value="1"/>
</dbReference>
<dbReference type="SMART" id="SM00490">
    <property type="entry name" value="HELICc"/>
    <property type="match status" value="1"/>
</dbReference>
<feature type="compositionally biased region" description="Polar residues" evidence="16">
    <location>
        <begin position="1798"/>
        <end position="1809"/>
    </location>
</feature>
<keyword evidence="9" id="KW-0378">Hydrolase</keyword>
<keyword evidence="12" id="KW-0234">DNA repair</keyword>
<comment type="cofactor">
    <cofactor evidence="1">
        <name>Mg(2+)</name>
        <dbReference type="ChEBI" id="CHEBI:18420"/>
    </cofactor>
</comment>
<dbReference type="GO" id="GO:0006261">
    <property type="term" value="P:DNA-templated DNA replication"/>
    <property type="evidence" value="ECO:0007669"/>
    <property type="project" value="InterPro"/>
</dbReference>
<dbReference type="InterPro" id="IPR014001">
    <property type="entry name" value="Helicase_ATP-bd"/>
</dbReference>
<feature type="region of interest" description="Disordered" evidence="16">
    <location>
        <begin position="964"/>
        <end position="1007"/>
    </location>
</feature>
<dbReference type="InterPro" id="IPR001098">
    <property type="entry name" value="DNA-dir_DNA_pol_A_palm_dom"/>
</dbReference>
<dbReference type="Pfam" id="PF00476">
    <property type="entry name" value="DNA_pol_A"/>
    <property type="match status" value="1"/>
</dbReference>
<dbReference type="FunFam" id="3.40.50.300:FF:000885">
    <property type="entry name" value="DNA polymerase theta"/>
    <property type="match status" value="1"/>
</dbReference>
<evidence type="ECO:0000256" key="15">
    <source>
        <dbReference type="ARBA" id="ARBA00074669"/>
    </source>
</evidence>
<organism evidence="19">
    <name type="scientific">Scylla olivacea</name>
    <name type="common">Orange mud crab</name>
    <name type="synonym">Cancer olivacea</name>
    <dbReference type="NCBI Taxonomy" id="85551"/>
    <lineage>
        <taxon>Eukaryota</taxon>
        <taxon>Metazoa</taxon>
        <taxon>Ecdysozoa</taxon>
        <taxon>Arthropoda</taxon>
        <taxon>Crustacea</taxon>
        <taxon>Multicrustacea</taxon>
        <taxon>Malacostraca</taxon>
        <taxon>Eumalacostraca</taxon>
        <taxon>Eucarida</taxon>
        <taxon>Decapoda</taxon>
        <taxon>Pleocyemata</taxon>
        <taxon>Brachyura</taxon>
        <taxon>Eubrachyura</taxon>
        <taxon>Portunoidea</taxon>
        <taxon>Portunidae</taxon>
        <taxon>Portuninae</taxon>
        <taxon>Scylla</taxon>
    </lineage>
</organism>
<keyword evidence="11" id="KW-0239">DNA-directed DNA polymerase</keyword>
<keyword evidence="10" id="KW-0067">ATP-binding</keyword>
<evidence type="ECO:0000256" key="6">
    <source>
        <dbReference type="ARBA" id="ARBA00022695"/>
    </source>
</evidence>
<proteinExistence type="inferred from homology"/>
<dbReference type="EC" id="2.7.7.7" evidence="4"/>
<feature type="region of interest" description="Disordered" evidence="16">
    <location>
        <begin position="1798"/>
        <end position="1824"/>
    </location>
</feature>
<dbReference type="Pfam" id="PF20470">
    <property type="entry name" value="HTH_61"/>
    <property type="match status" value="1"/>
</dbReference>
<dbReference type="CDD" id="cd18795">
    <property type="entry name" value="SF2_C_Ski2"/>
    <property type="match status" value="1"/>
</dbReference>
<name>A0A0P4W7H4_SCYOL</name>
<dbReference type="GO" id="GO:0005524">
    <property type="term" value="F:ATP binding"/>
    <property type="evidence" value="ECO:0007669"/>
    <property type="project" value="UniProtKB-KW"/>
</dbReference>
<dbReference type="InterPro" id="IPR027417">
    <property type="entry name" value="P-loop_NTPase"/>
</dbReference>
<evidence type="ECO:0000256" key="2">
    <source>
        <dbReference type="ARBA" id="ARBA00004123"/>
    </source>
</evidence>
<accession>A0A0P4W7H4</accession>
<dbReference type="EMBL" id="GDRN01109217">
    <property type="protein sequence ID" value="JAI57101.1"/>
    <property type="molecule type" value="Transcribed_RNA"/>
</dbReference>
<evidence type="ECO:0000256" key="12">
    <source>
        <dbReference type="ARBA" id="ARBA00023204"/>
    </source>
</evidence>
<evidence type="ECO:0000256" key="16">
    <source>
        <dbReference type="SAM" id="MobiDB-lite"/>
    </source>
</evidence>
<protein>
    <recommendedName>
        <fullName evidence="15">DNA polymerase theta</fullName>
        <ecNumber evidence="4">2.7.7.7</ecNumber>
    </recommendedName>
</protein>
<feature type="region of interest" description="Disordered" evidence="16">
    <location>
        <begin position="926"/>
        <end position="949"/>
    </location>
</feature>
<feature type="compositionally biased region" description="Basic and acidic residues" evidence="16">
    <location>
        <begin position="864"/>
        <end position="884"/>
    </location>
</feature>
<evidence type="ECO:0000256" key="11">
    <source>
        <dbReference type="ARBA" id="ARBA00022932"/>
    </source>
</evidence>
<feature type="region of interest" description="Disordered" evidence="16">
    <location>
        <begin position="840"/>
        <end position="900"/>
    </location>
</feature>
<keyword evidence="7" id="KW-0547">Nucleotide-binding</keyword>
<keyword evidence="8" id="KW-0227">DNA damage</keyword>
<sequence>MICSTVQETRPMAANGCPMTADRLLENHRVDELGIIVVDELHMVGDSHRGYLLELLLTKLTYVTSSMSSAGSHSPKNKVDEKTIQIIGMSATLPNLELLAGWLNAALYTTDFRPVPLQECVKLGTSVFDSSFRKLRELCPKMTLRGDRDHLMQLCLETVLEGFSVLVFCPSKAWCENLAEAVAKEFYEIGKTNGSYPPELGPRLRSTLDSAGIRNVLEALRKCPVKLDKILSRSVAFGVAYHHAGLTFDERDIIEGGFRSGSLRVLLATSTLSSGVNLPARRVIIRSPVFGGSILDVLTYKQMVGRAGRKGVDMKGESILICREGEKAKAQTLMTSSLPPITSCLQKDASLTSSMKRAVLEVIVSGVAKTPQEVEKYCSCTLLAASLRANQLEEKEGTDSSLAQSSLKSCINFLLENEFIRLQGEEEGERSIQHVGTQLGLAVLASGLSPDEGLHVFSELHRARKCFVLENELHIVYQVTPVYVSAAWPDLDWMAFLRVWEALDEDQKRVAQLVGVEESFIVRALKGVINKRVRRQAQQLAVHQRFYASLALQDLVQEVPLDEVAHKFGASRGVLQALQQSAATFAGMVTVFCNRLGWHNLELLVAQFRDRLHFGIQRDLCDLVRLSPLLNAQRARHLHSAGLETVTMVASATPAQVEEILHAATPFHSTKLNEKTIHGTIWLSSDRCVTEAEAGALIVAEARKLVQKELGISSIDWNQRMQDPIKPGKTHQSPGTPQVIRRELVTPLMKLETPHSGKTLLKQQDFSSTTISTHTEKIAFKHPRLKGDWKELLKKCEKKEENLNKVDNKTVEKNLWNHQINKEKNSKSAFGLEDAPPANVGRKFAGGKESQLMDNPALSTEYESTTKKKCTERSEKYDSEREPESVVTSSAENKSCDGTLMSDEKVNSHLKLNVIDVEKSDIPGKLMNTGNSYSDSKIVPKRESPRTTVKSTRLLFTNIRTKKKVKTQNNKNKSIFTPDSQEDKSDNVFSPKSRKARSNTTSHISKTKGEKVISWSTSPISDTNISSSIKKKVSRTSEVPHTLNMLMRGGGKENALDQTLDSGTDIAGSDRIVAVGSGEVSNTPLPHSPLMTGKVRMITSSTPIMVSESQSNKPPAPLLTPGSEPASSSVLNFMVNTDFNNSSDLFSESNSEFHLGNKTQEISSNLEGLQEKNYETDSGKTGILDQKKEQYRKENEDFLQNCGQLSTKITKSDGTKDNTEFEDRSSKDKMCWKLKNVNIERRPCNIEDKMHFADCQRLKDVIGMGRKNSSDIKDDGITTHSCDVEEKDNIYYTFGKVDEGLKSSNSKCLSLVTSTRKLTESSRENVEDYILTDSQKNGLLMTMSSQEPDDPAVSVSPMCHKKLYNMEKRNNDEIDSPKSSLDCHRELDNEKIGNNDTHVDSGVNMTRTLNKLTEQCDSIRLLGKGEKRKLVQNAELGIPSKRLCVIPQKSHNYFCNKTENVKDSINVATLKADCLSDPTEISGRAEDEFGSLSYFEKSASSDLYFSEDRSDVEKKKDDKLIDTSNQEDFLNQALLNLSEISHKSNNSPLTSEKFSDKRNSFQTVKEIISVPKDLGSGIHKDYNYISDSFLEEAYENCLQSQNNDNDAEISSCKQSSQDDLELHHNLMKPLSQDFQLSMWEDSLVQPNSNTTKHQNENSEENTRNLHDCIATPNILHNREEIAGEPQMNSVLHSDKSQQDVTFSQLQITPRTEALLEGKSFRDTNREGQISANLLPSPVQETQRKQINESVECKSTDKPKHLFVRNIASFAEGMIMPVDITDGAQCQETANTVEEVSGLNIHQSSQQRTETSNKLSSSTTDSSTCTSSFCIVDVVNDRRVFASFVKELQQQSVVSLALACERAPSHKQQQEQCIGWRITGHSRTPRQRIRHRTGQQVAGVLVENSDLMLVGLAVCWGQHDAYYLNFRTSQDEPTSCSLPTPDLTDAVSVEERVAAVKSFLSREEQCVVRMWDAKSSIRLLVRSGLGCLTGPVEDPRVAAWMLDPGAKEPNLCNLVMNHHLGSLPLLEGMSGCRGLGGLGITTSNPGSCRVRAAVESVIVFHLMPSLTSRLEKVEMLPSFVEVEMRSVVELAYMELSGLGFSNKECETQKCIMQAKLSSLENEAYSLAGHSFSLTSPVEISKVLYGELHLPHPSSRSSSIASNTRKRGRGRGGGPTNKESLEKLKLHHPLPDIILQWRKIYSSLIKVMLPLQQVRLRCSQLAMDRIHPMTHTFTSTGRITMHEPSLQTIPRDFDIQVAVEDTSKNGKKKSLPQNQLNAATMTQLAPFLAQEFKKEKQHHHTVSLRHAFVARPGHVLLAADYSQLELRLFAHLAGDQPLLQLLNSGGDVFTLLATHLASQPSEVTSEQRQQAKQVLSHCLDAGTPQQNR</sequence>
<evidence type="ECO:0000256" key="1">
    <source>
        <dbReference type="ARBA" id="ARBA00001946"/>
    </source>
</evidence>
<feature type="region of interest" description="Disordered" evidence="16">
    <location>
        <begin position="1106"/>
        <end position="1126"/>
    </location>
</feature>
<dbReference type="GO" id="GO:0016787">
    <property type="term" value="F:hydrolase activity"/>
    <property type="evidence" value="ECO:0007669"/>
    <property type="project" value="UniProtKB-KW"/>
</dbReference>
<dbReference type="FunFam" id="1.10.3380.20:FF:000001">
    <property type="entry name" value="DNA polymerase theta"/>
    <property type="match status" value="1"/>
</dbReference>
<dbReference type="InterPro" id="IPR002298">
    <property type="entry name" value="DNA_polymerase_A"/>
</dbReference>
<evidence type="ECO:0000256" key="9">
    <source>
        <dbReference type="ARBA" id="ARBA00022801"/>
    </source>
</evidence>
<reference evidence="19" key="1">
    <citation type="submission" date="2015-09" db="EMBL/GenBank/DDBJ databases">
        <title>Scylla olivacea transcriptome.</title>
        <authorList>
            <person name="Ikhwanuddin M."/>
        </authorList>
    </citation>
    <scope>NUCLEOTIDE SEQUENCE</scope>
</reference>
<dbReference type="PROSITE" id="PS51194">
    <property type="entry name" value="HELICASE_CTER"/>
    <property type="match status" value="1"/>
</dbReference>
<dbReference type="Gene3D" id="3.30.420.10">
    <property type="entry name" value="Ribonuclease H-like superfamily/Ribonuclease H"/>
    <property type="match status" value="1"/>
</dbReference>
<comment type="subcellular location">
    <subcellularLocation>
        <location evidence="2">Nucleus</location>
    </subcellularLocation>
</comment>
<evidence type="ECO:0000259" key="18">
    <source>
        <dbReference type="PROSITE" id="PS51194"/>
    </source>
</evidence>
<dbReference type="Pfam" id="PF00271">
    <property type="entry name" value="Helicase_C"/>
    <property type="match status" value="1"/>
</dbReference>
<dbReference type="GO" id="GO:0097681">
    <property type="term" value="P:double-strand break repair via alternative nonhomologous end joining"/>
    <property type="evidence" value="ECO:0007669"/>
    <property type="project" value="UniProtKB-ARBA"/>
</dbReference>
<dbReference type="InterPro" id="IPR001650">
    <property type="entry name" value="Helicase_C-like"/>
</dbReference>
<feature type="domain" description="Helicase ATP-binding" evidence="17">
    <location>
        <begin position="1"/>
        <end position="111"/>
    </location>
</feature>
<keyword evidence="5" id="KW-0808">Transferase</keyword>
<dbReference type="Gene3D" id="1.10.3380.20">
    <property type="match status" value="1"/>
</dbReference>
<evidence type="ECO:0000256" key="10">
    <source>
        <dbReference type="ARBA" id="ARBA00022840"/>
    </source>
</evidence>
<comment type="catalytic activity">
    <reaction evidence="14">
        <text>DNA(n) + a 2'-deoxyribonucleoside 5'-triphosphate = DNA(n+1) + diphosphate</text>
        <dbReference type="Rhea" id="RHEA:22508"/>
        <dbReference type="Rhea" id="RHEA-COMP:17339"/>
        <dbReference type="Rhea" id="RHEA-COMP:17340"/>
        <dbReference type="ChEBI" id="CHEBI:33019"/>
        <dbReference type="ChEBI" id="CHEBI:61560"/>
        <dbReference type="ChEBI" id="CHEBI:173112"/>
        <dbReference type="EC" id="2.7.7.7"/>
    </reaction>
</comment>
<dbReference type="GO" id="GO:0042575">
    <property type="term" value="C:DNA polymerase complex"/>
    <property type="evidence" value="ECO:0007669"/>
    <property type="project" value="UniProtKB-ARBA"/>
</dbReference>
<dbReference type="InterPro" id="IPR048960">
    <property type="entry name" value="POLQ-like_helical"/>
</dbReference>
<evidence type="ECO:0000259" key="17">
    <source>
        <dbReference type="PROSITE" id="PS51192"/>
    </source>
</evidence>
<evidence type="ECO:0000313" key="19">
    <source>
        <dbReference type="EMBL" id="JAI57101.1"/>
    </source>
</evidence>
<dbReference type="Gene3D" id="1.20.1060.10">
    <property type="entry name" value="Taq DNA Polymerase, Chain T, domain 4"/>
    <property type="match status" value="1"/>
</dbReference>
<evidence type="ECO:0000256" key="5">
    <source>
        <dbReference type="ARBA" id="ARBA00022679"/>
    </source>
</evidence>
<feature type="domain" description="Helicase C-terminal" evidence="18">
    <location>
        <begin position="150"/>
        <end position="363"/>
    </location>
</feature>
<dbReference type="InterPro" id="IPR046931">
    <property type="entry name" value="HTH_61"/>
</dbReference>
<dbReference type="SUPFAM" id="SSF53098">
    <property type="entry name" value="Ribonuclease H-like"/>
    <property type="match status" value="1"/>
</dbReference>
<evidence type="ECO:0000256" key="7">
    <source>
        <dbReference type="ARBA" id="ARBA00022741"/>
    </source>
</evidence>
<comment type="similarity">
    <text evidence="3">Belongs to the DNA polymerase type-A family.</text>
</comment>
<dbReference type="InterPro" id="IPR043502">
    <property type="entry name" value="DNA/RNA_pol_sf"/>
</dbReference>
<dbReference type="SUPFAM" id="SSF52540">
    <property type="entry name" value="P-loop containing nucleoside triphosphate hydrolases"/>
    <property type="match status" value="2"/>
</dbReference>
<dbReference type="Pfam" id="PF21099">
    <property type="entry name" value="POLQ_helical"/>
    <property type="match status" value="1"/>
</dbReference>
<dbReference type="PANTHER" id="PTHR10133:SF62">
    <property type="entry name" value="DNA POLYMERASE THETA"/>
    <property type="match status" value="1"/>
</dbReference>
<evidence type="ECO:0000256" key="4">
    <source>
        <dbReference type="ARBA" id="ARBA00012417"/>
    </source>
</evidence>
<dbReference type="PANTHER" id="PTHR10133">
    <property type="entry name" value="DNA POLYMERASE I"/>
    <property type="match status" value="1"/>
</dbReference>
<evidence type="ECO:0000256" key="14">
    <source>
        <dbReference type="ARBA" id="ARBA00049244"/>
    </source>
</evidence>
<evidence type="ECO:0000256" key="3">
    <source>
        <dbReference type="ARBA" id="ARBA00007705"/>
    </source>
</evidence>
<dbReference type="Gene3D" id="3.30.70.370">
    <property type="match status" value="1"/>
</dbReference>
<keyword evidence="6" id="KW-0548">Nucleotidyltransferase</keyword>